<dbReference type="InterPro" id="IPR047951">
    <property type="entry name" value="Transpos_ISL3"/>
</dbReference>
<feature type="domain" description="Transposase IS204/IS1001/IS1096/IS1165 helix-turn-helix" evidence="1">
    <location>
        <begin position="88"/>
        <end position="136"/>
    </location>
</feature>
<dbReference type="Pfam" id="PF13542">
    <property type="entry name" value="HTH_Tnp_ISL3"/>
    <property type="match status" value="1"/>
</dbReference>
<evidence type="ECO:0000259" key="2">
    <source>
        <dbReference type="Pfam" id="PF14690"/>
    </source>
</evidence>
<dbReference type="KEGG" id="nfl:COO91_09233"/>
<dbReference type="PANTHER" id="PTHR33498:SF1">
    <property type="entry name" value="TRANSPOSASE FOR INSERTION SEQUENCE ELEMENT IS1557"/>
    <property type="match status" value="1"/>
</dbReference>
<dbReference type="Pfam" id="PF14690">
    <property type="entry name" value="Zn_ribbon_ISL3"/>
    <property type="match status" value="1"/>
</dbReference>
<accession>A0A2K8T7M0</accession>
<keyword evidence="4" id="KW-1185">Reference proteome</keyword>
<feature type="domain" description="Transposase IS204/IS1001/IS1096/IS1165 zinc-finger" evidence="2">
    <location>
        <begin position="39"/>
        <end position="82"/>
    </location>
</feature>
<organism evidence="3 4">
    <name type="scientific">Nostoc flagelliforme CCNUN1</name>
    <dbReference type="NCBI Taxonomy" id="2038116"/>
    <lineage>
        <taxon>Bacteria</taxon>
        <taxon>Bacillati</taxon>
        <taxon>Cyanobacteriota</taxon>
        <taxon>Cyanophyceae</taxon>
        <taxon>Nostocales</taxon>
        <taxon>Nostocaceae</taxon>
        <taxon>Nostoc</taxon>
    </lineage>
</organism>
<dbReference type="EMBL" id="CP024788">
    <property type="protein sequence ID" value="AUB43075.1"/>
    <property type="molecule type" value="Genomic_DNA"/>
</dbReference>
<gene>
    <name evidence="3" type="ORF">COO91_09233</name>
</gene>
<name>A0A2K8T7M0_9NOSO</name>
<keyword evidence="3" id="KW-0614">Plasmid</keyword>
<evidence type="ECO:0000313" key="3">
    <source>
        <dbReference type="EMBL" id="AUB43075.1"/>
    </source>
</evidence>
<proteinExistence type="predicted"/>
<dbReference type="AlphaFoldDB" id="A0A2K8T7M0"/>
<evidence type="ECO:0000313" key="4">
    <source>
        <dbReference type="Proteomes" id="UP000232003"/>
    </source>
</evidence>
<sequence>MKFTVEQILNLPDMKVLDFQEIEGEEIIITIEKSVNYSTCPSCGQNTQSIHQNHWRMIHDLSWSKKPVLLKINRRQFKCHKCKKVFSEKLDFVDKSKGYTKRLATDIVQQVLNSNIHRVAERNGLSDEEVESMLKKQASQILNINLSQVKKLGIDEIALVKGQGNYVRIQVFKTQSQS</sequence>
<protein>
    <submittedName>
        <fullName evidence="3">Transposase</fullName>
    </submittedName>
</protein>
<geneLocation type="plasmid" evidence="4">
    <name>pnfsy03</name>
</geneLocation>
<dbReference type="InterPro" id="IPR029261">
    <property type="entry name" value="Transposase_Znf"/>
</dbReference>
<dbReference type="InterPro" id="IPR032877">
    <property type="entry name" value="Transposase_HTH"/>
</dbReference>
<dbReference type="PANTHER" id="PTHR33498">
    <property type="entry name" value="TRANSPOSASE FOR INSERTION SEQUENCE ELEMENT IS1557"/>
    <property type="match status" value="1"/>
</dbReference>
<reference evidence="3 4" key="1">
    <citation type="submission" date="2017-11" db="EMBL/GenBank/DDBJ databases">
        <title>Complete genome of a free-living desiccation-tolerant cyanobacterium and its photosynthetic adaptation to extreme terrestrial habitat.</title>
        <authorList>
            <person name="Shang J."/>
        </authorList>
    </citation>
    <scope>NUCLEOTIDE SEQUENCE [LARGE SCALE GENOMIC DNA]</scope>
    <source>
        <strain evidence="3 4">CCNUN1</strain>
        <plasmid evidence="4">pnfsy03</plasmid>
    </source>
</reference>
<dbReference type="Proteomes" id="UP000232003">
    <property type="component" value="Plasmid pNFSY03"/>
</dbReference>
<evidence type="ECO:0000259" key="1">
    <source>
        <dbReference type="Pfam" id="PF13542"/>
    </source>
</evidence>